<protein>
    <submittedName>
        <fullName evidence="7">(2Fe-2S)-binding protein</fullName>
    </submittedName>
</protein>
<evidence type="ECO:0000256" key="1">
    <source>
        <dbReference type="ARBA" id="ARBA00022714"/>
    </source>
</evidence>
<keyword evidence="5" id="KW-0411">Iron-sulfur</keyword>
<sequence>MASFTLQINGKPQTVEVAPETPLLWVLRDHLQMTGTKYGCGIGQCGACTVHLNGTAMRSCSLPVSAVGDKSITTIEGLSEKGDHPVQQAWLEHDVPQCGYCQAGQIMTASAFLANTPKPTDAQIEAAMNGNLCRCGTYTRVKAAVKTASAKMG</sequence>
<accession>A0A098SAZ1</accession>
<dbReference type="EMBL" id="JPOS01000003">
    <property type="protein sequence ID" value="KGE89719.1"/>
    <property type="molecule type" value="Genomic_DNA"/>
</dbReference>
<dbReference type="InterPro" id="IPR006058">
    <property type="entry name" value="2Fe2S_fd_BS"/>
</dbReference>
<dbReference type="PANTHER" id="PTHR44379:SF2">
    <property type="entry name" value="BLR6218 PROTEIN"/>
    <property type="match status" value="1"/>
</dbReference>
<dbReference type="PANTHER" id="PTHR44379">
    <property type="entry name" value="OXIDOREDUCTASE WITH IRON-SULFUR SUBUNIT"/>
    <property type="match status" value="1"/>
</dbReference>
<evidence type="ECO:0000313" key="7">
    <source>
        <dbReference type="EMBL" id="KGE89719.1"/>
    </source>
</evidence>
<dbReference type="InterPro" id="IPR051452">
    <property type="entry name" value="Diverse_Oxidoreductases"/>
</dbReference>
<organism evidence="7 8">
    <name type="scientific">Phaeodactylibacter xiamenensis</name>
    <dbReference type="NCBI Taxonomy" id="1524460"/>
    <lineage>
        <taxon>Bacteria</taxon>
        <taxon>Pseudomonadati</taxon>
        <taxon>Bacteroidota</taxon>
        <taxon>Saprospiria</taxon>
        <taxon>Saprospirales</taxon>
        <taxon>Haliscomenobacteraceae</taxon>
        <taxon>Phaeodactylibacter</taxon>
    </lineage>
</organism>
<dbReference type="FunFam" id="3.10.20.30:FF:000020">
    <property type="entry name" value="Xanthine dehydrogenase iron-sulfur subunit"/>
    <property type="match status" value="1"/>
</dbReference>
<keyword evidence="2" id="KW-0479">Metal-binding</keyword>
<dbReference type="CDD" id="cd00207">
    <property type="entry name" value="fer2"/>
    <property type="match status" value="1"/>
</dbReference>
<proteinExistence type="predicted"/>
<keyword evidence="1" id="KW-0001">2Fe-2S</keyword>
<comment type="caution">
    <text evidence="7">The sequence shown here is derived from an EMBL/GenBank/DDBJ whole genome shotgun (WGS) entry which is preliminary data.</text>
</comment>
<evidence type="ECO:0000256" key="3">
    <source>
        <dbReference type="ARBA" id="ARBA00023002"/>
    </source>
</evidence>
<name>A0A098SAZ1_9BACT</name>
<dbReference type="SUPFAM" id="SSF54292">
    <property type="entry name" value="2Fe-2S ferredoxin-like"/>
    <property type="match status" value="1"/>
</dbReference>
<dbReference type="Proteomes" id="UP000029736">
    <property type="component" value="Unassembled WGS sequence"/>
</dbReference>
<feature type="domain" description="2Fe-2S ferredoxin-type" evidence="6">
    <location>
        <begin position="2"/>
        <end position="78"/>
    </location>
</feature>
<dbReference type="AlphaFoldDB" id="A0A098SAZ1"/>
<keyword evidence="8" id="KW-1185">Reference proteome</keyword>
<dbReference type="Gene3D" id="3.10.20.30">
    <property type="match status" value="1"/>
</dbReference>
<dbReference type="InterPro" id="IPR036010">
    <property type="entry name" value="2Fe-2S_ferredoxin-like_sf"/>
</dbReference>
<evidence type="ECO:0000256" key="5">
    <source>
        <dbReference type="ARBA" id="ARBA00023014"/>
    </source>
</evidence>
<dbReference type="GO" id="GO:0016491">
    <property type="term" value="F:oxidoreductase activity"/>
    <property type="evidence" value="ECO:0007669"/>
    <property type="project" value="UniProtKB-KW"/>
</dbReference>
<dbReference type="InterPro" id="IPR002888">
    <property type="entry name" value="2Fe-2S-bd"/>
</dbReference>
<dbReference type="PROSITE" id="PS51085">
    <property type="entry name" value="2FE2S_FER_2"/>
    <property type="match status" value="1"/>
</dbReference>
<dbReference type="Pfam" id="PF00111">
    <property type="entry name" value="Fer2"/>
    <property type="match status" value="1"/>
</dbReference>
<keyword evidence="4" id="KW-0408">Iron</keyword>
<dbReference type="Pfam" id="PF01799">
    <property type="entry name" value="Fer2_2"/>
    <property type="match status" value="1"/>
</dbReference>
<gene>
    <name evidence="7" type="ORF">IX84_01440</name>
</gene>
<dbReference type="PROSITE" id="PS00197">
    <property type="entry name" value="2FE2S_FER_1"/>
    <property type="match status" value="1"/>
</dbReference>
<dbReference type="GO" id="GO:0051537">
    <property type="term" value="F:2 iron, 2 sulfur cluster binding"/>
    <property type="evidence" value="ECO:0007669"/>
    <property type="project" value="UniProtKB-KW"/>
</dbReference>
<dbReference type="STRING" id="1524460.IX84_01440"/>
<keyword evidence="3" id="KW-0560">Oxidoreductase</keyword>
<dbReference type="RefSeq" id="WP_044215911.1">
    <property type="nucleotide sequence ID" value="NZ_CAKZLC010000319.1"/>
</dbReference>
<evidence type="ECO:0000256" key="4">
    <source>
        <dbReference type="ARBA" id="ARBA00023004"/>
    </source>
</evidence>
<dbReference type="GO" id="GO:0046872">
    <property type="term" value="F:metal ion binding"/>
    <property type="evidence" value="ECO:0007669"/>
    <property type="project" value="UniProtKB-KW"/>
</dbReference>
<evidence type="ECO:0000313" key="8">
    <source>
        <dbReference type="Proteomes" id="UP000029736"/>
    </source>
</evidence>
<dbReference type="InterPro" id="IPR001041">
    <property type="entry name" value="2Fe-2S_ferredoxin-type"/>
</dbReference>
<dbReference type="InterPro" id="IPR036884">
    <property type="entry name" value="2Fe-2S-bd_dom_sf"/>
</dbReference>
<evidence type="ECO:0000259" key="6">
    <source>
        <dbReference type="PROSITE" id="PS51085"/>
    </source>
</evidence>
<reference evidence="7 8" key="1">
    <citation type="journal article" date="2014" name="Int. J. Syst. Evol. Microbiol.">
        <title>Phaeodactylibacter xiamenensis gen. nov., sp. nov., a member of the family Saprospiraceae isolated from the marine alga Phaeodactylum tricornutum.</title>
        <authorList>
            <person name="Chen Z.Jr."/>
            <person name="Lei X."/>
            <person name="Lai Q."/>
            <person name="Li Y."/>
            <person name="Zhang B."/>
            <person name="Zhang J."/>
            <person name="Zhang H."/>
            <person name="Yang L."/>
            <person name="Zheng W."/>
            <person name="Tian Y."/>
            <person name="Yu Z."/>
            <person name="Xu H.Jr."/>
            <person name="Zheng T."/>
        </authorList>
    </citation>
    <scope>NUCLEOTIDE SEQUENCE [LARGE SCALE GENOMIC DNA]</scope>
    <source>
        <strain evidence="7 8">KD52</strain>
    </source>
</reference>
<dbReference type="SUPFAM" id="SSF47741">
    <property type="entry name" value="CO dehydrogenase ISP C-domain like"/>
    <property type="match status" value="1"/>
</dbReference>
<dbReference type="InterPro" id="IPR012675">
    <property type="entry name" value="Beta-grasp_dom_sf"/>
</dbReference>
<dbReference type="OrthoDB" id="9796880at2"/>
<dbReference type="Gene3D" id="1.10.150.120">
    <property type="entry name" value="[2Fe-2S]-binding domain"/>
    <property type="match status" value="1"/>
</dbReference>
<evidence type="ECO:0000256" key="2">
    <source>
        <dbReference type="ARBA" id="ARBA00022723"/>
    </source>
</evidence>